<evidence type="ECO:0000313" key="10">
    <source>
        <dbReference type="EMBL" id="KAJ5719974.1"/>
    </source>
</evidence>
<dbReference type="PROSITE" id="PS50850">
    <property type="entry name" value="MFS"/>
    <property type="match status" value="1"/>
</dbReference>
<evidence type="ECO:0000259" key="9">
    <source>
        <dbReference type="PROSITE" id="PS50850"/>
    </source>
</evidence>
<comment type="caution">
    <text evidence="10">The sequence shown here is derived from an EMBL/GenBank/DDBJ whole genome shotgun (WGS) entry which is preliminary data.</text>
</comment>
<organism evidence="10 11">
    <name type="scientific">Penicillium malachiteum</name>
    <dbReference type="NCBI Taxonomy" id="1324776"/>
    <lineage>
        <taxon>Eukaryota</taxon>
        <taxon>Fungi</taxon>
        <taxon>Dikarya</taxon>
        <taxon>Ascomycota</taxon>
        <taxon>Pezizomycotina</taxon>
        <taxon>Eurotiomycetes</taxon>
        <taxon>Eurotiomycetidae</taxon>
        <taxon>Eurotiales</taxon>
        <taxon>Aspergillaceae</taxon>
        <taxon>Penicillium</taxon>
    </lineage>
</organism>
<dbReference type="InterPro" id="IPR036259">
    <property type="entry name" value="MFS_trans_sf"/>
</dbReference>
<feature type="transmembrane region" description="Helical" evidence="8">
    <location>
        <begin position="228"/>
        <end position="249"/>
    </location>
</feature>
<comment type="subcellular location">
    <subcellularLocation>
        <location evidence="1">Membrane</location>
        <topology evidence="1">Multi-pass membrane protein</topology>
    </subcellularLocation>
</comment>
<keyword evidence="5 8" id="KW-0472">Membrane</keyword>
<dbReference type="GO" id="GO:0022857">
    <property type="term" value="F:transmembrane transporter activity"/>
    <property type="evidence" value="ECO:0007669"/>
    <property type="project" value="InterPro"/>
</dbReference>
<evidence type="ECO:0000256" key="8">
    <source>
        <dbReference type="SAM" id="Phobius"/>
    </source>
</evidence>
<dbReference type="InterPro" id="IPR020846">
    <property type="entry name" value="MFS_dom"/>
</dbReference>
<accession>A0AAD6HJS1</accession>
<keyword evidence="3 8" id="KW-0812">Transmembrane</keyword>
<dbReference type="EMBL" id="JAQJAN010000009">
    <property type="protein sequence ID" value="KAJ5719974.1"/>
    <property type="molecule type" value="Genomic_DNA"/>
</dbReference>
<reference evidence="10" key="1">
    <citation type="journal article" date="2023" name="IMA Fungus">
        <title>Comparative genomic study of the Penicillium genus elucidates a diverse pangenome and 15 lateral gene transfer events.</title>
        <authorList>
            <person name="Petersen C."/>
            <person name="Sorensen T."/>
            <person name="Nielsen M.R."/>
            <person name="Sondergaard T.E."/>
            <person name="Sorensen J.L."/>
            <person name="Fitzpatrick D.A."/>
            <person name="Frisvad J.C."/>
            <person name="Nielsen K.L."/>
        </authorList>
    </citation>
    <scope>NUCLEOTIDE SEQUENCE</scope>
    <source>
        <strain evidence="10">IBT 17514</strain>
    </source>
</reference>
<keyword evidence="6" id="KW-0325">Glycoprotein</keyword>
<name>A0AAD6HJS1_9EURO</name>
<gene>
    <name evidence="10" type="ORF">N7493_006852</name>
</gene>
<dbReference type="Gene3D" id="1.20.1720.10">
    <property type="entry name" value="Multidrug resistance protein D"/>
    <property type="match status" value="1"/>
</dbReference>
<protein>
    <recommendedName>
        <fullName evidence="9">Major facilitator superfamily (MFS) profile domain-containing protein</fullName>
    </recommendedName>
</protein>
<evidence type="ECO:0000256" key="1">
    <source>
        <dbReference type="ARBA" id="ARBA00004141"/>
    </source>
</evidence>
<dbReference type="GO" id="GO:0005886">
    <property type="term" value="C:plasma membrane"/>
    <property type="evidence" value="ECO:0007669"/>
    <property type="project" value="TreeGrafter"/>
</dbReference>
<comment type="similarity">
    <text evidence="2">Belongs to the major facilitator superfamily. TCR/Tet family.</text>
</comment>
<dbReference type="PANTHER" id="PTHR23501:SF193">
    <property type="entry name" value="MULTIDRUG TRANSPORTER, PUTATIVE (AFU_ORTHOLOGUE AFUA_8G00940)-RELATED"/>
    <property type="match status" value="1"/>
</dbReference>
<feature type="transmembrane region" description="Helical" evidence="8">
    <location>
        <begin position="124"/>
        <end position="145"/>
    </location>
</feature>
<feature type="region of interest" description="Disordered" evidence="7">
    <location>
        <begin position="1"/>
        <end position="24"/>
    </location>
</feature>
<sequence length="255" mass="27861">MEEPKVENEIPEVDTEEVTNTTRSIKQVPTNEAVIPQAPGNIQPGSDEIDESDIQVNTCYGNPENYRPVSFSPGCRMFTSSALQPATGKLYAHFSIKYTYISFIRLFELGSLICGVATSSNMFIVGRVVAGMGSAGVGNGALTIVSAMVPLEKRALYFSNTASFGQLGVVFGPLIGGALTEYTTWRWCFYLNLPIGGFAVAALLWVAVPKLNRENPKRMGFVSLFHELDIMGCLLFSPTMIMFLLALQWDGSTYP</sequence>
<keyword evidence="4 8" id="KW-1133">Transmembrane helix</keyword>
<feature type="domain" description="Major facilitator superfamily (MFS) profile" evidence="9">
    <location>
        <begin position="1"/>
        <end position="255"/>
    </location>
</feature>
<dbReference type="Proteomes" id="UP001215712">
    <property type="component" value="Unassembled WGS sequence"/>
</dbReference>
<dbReference type="InterPro" id="IPR011701">
    <property type="entry name" value="MFS"/>
</dbReference>
<evidence type="ECO:0000256" key="2">
    <source>
        <dbReference type="ARBA" id="ARBA00007520"/>
    </source>
</evidence>
<dbReference type="PANTHER" id="PTHR23501">
    <property type="entry name" value="MAJOR FACILITATOR SUPERFAMILY"/>
    <property type="match status" value="1"/>
</dbReference>
<feature type="transmembrane region" description="Helical" evidence="8">
    <location>
        <begin position="157"/>
        <end position="177"/>
    </location>
</feature>
<dbReference type="SUPFAM" id="SSF103473">
    <property type="entry name" value="MFS general substrate transporter"/>
    <property type="match status" value="1"/>
</dbReference>
<evidence type="ECO:0000256" key="3">
    <source>
        <dbReference type="ARBA" id="ARBA00022692"/>
    </source>
</evidence>
<feature type="transmembrane region" description="Helical" evidence="8">
    <location>
        <begin position="189"/>
        <end position="208"/>
    </location>
</feature>
<reference evidence="10" key="2">
    <citation type="submission" date="2023-01" db="EMBL/GenBank/DDBJ databases">
        <authorList>
            <person name="Petersen C."/>
        </authorList>
    </citation>
    <scope>NUCLEOTIDE SEQUENCE</scope>
    <source>
        <strain evidence="10">IBT 17514</strain>
    </source>
</reference>
<keyword evidence="11" id="KW-1185">Reference proteome</keyword>
<dbReference type="Pfam" id="PF07690">
    <property type="entry name" value="MFS_1"/>
    <property type="match status" value="1"/>
</dbReference>
<evidence type="ECO:0000256" key="6">
    <source>
        <dbReference type="ARBA" id="ARBA00023180"/>
    </source>
</evidence>
<evidence type="ECO:0000313" key="11">
    <source>
        <dbReference type="Proteomes" id="UP001215712"/>
    </source>
</evidence>
<proteinExistence type="inferred from homology"/>
<dbReference type="AlphaFoldDB" id="A0AAD6HJS1"/>
<evidence type="ECO:0000256" key="5">
    <source>
        <dbReference type="ARBA" id="ARBA00023136"/>
    </source>
</evidence>
<evidence type="ECO:0000256" key="7">
    <source>
        <dbReference type="SAM" id="MobiDB-lite"/>
    </source>
</evidence>
<evidence type="ECO:0000256" key="4">
    <source>
        <dbReference type="ARBA" id="ARBA00022989"/>
    </source>
</evidence>